<keyword evidence="3" id="KW-1185">Reference proteome</keyword>
<proteinExistence type="predicted"/>
<protein>
    <submittedName>
        <fullName evidence="2">Uncharacterized protein</fullName>
    </submittedName>
</protein>
<dbReference type="EMBL" id="BNCO01000070">
    <property type="protein sequence ID" value="GIL64840.1"/>
    <property type="molecule type" value="Genomic_DNA"/>
</dbReference>
<reference evidence="2" key="1">
    <citation type="journal article" date="2021" name="Proc. Natl. Acad. Sci. U.S.A.">
        <title>Three genomes in the algal genus Volvox reveal the fate of a haploid sex-determining region after a transition to homothallism.</title>
        <authorList>
            <person name="Yamamoto K."/>
            <person name="Hamaji T."/>
            <person name="Kawai-Toyooka H."/>
            <person name="Matsuzaki R."/>
            <person name="Takahashi F."/>
            <person name="Nishimura Y."/>
            <person name="Kawachi M."/>
            <person name="Noguchi H."/>
            <person name="Minakuchi Y."/>
            <person name="Umen J.G."/>
            <person name="Toyoda A."/>
            <person name="Nozaki H."/>
        </authorList>
    </citation>
    <scope>NUCLEOTIDE SEQUENCE</scope>
    <source>
        <strain evidence="2">NIES-3780</strain>
    </source>
</reference>
<feature type="non-terminal residue" evidence="2">
    <location>
        <position position="1"/>
    </location>
</feature>
<organism evidence="2 3">
    <name type="scientific">Volvox africanus</name>
    <dbReference type="NCBI Taxonomy" id="51714"/>
    <lineage>
        <taxon>Eukaryota</taxon>
        <taxon>Viridiplantae</taxon>
        <taxon>Chlorophyta</taxon>
        <taxon>core chlorophytes</taxon>
        <taxon>Chlorophyceae</taxon>
        <taxon>CS clade</taxon>
        <taxon>Chlamydomonadales</taxon>
        <taxon>Volvocaceae</taxon>
        <taxon>Volvox</taxon>
    </lineage>
</organism>
<name>A0A8J4FC34_9CHLO</name>
<evidence type="ECO:0000313" key="3">
    <source>
        <dbReference type="Proteomes" id="UP000747399"/>
    </source>
</evidence>
<dbReference type="Proteomes" id="UP000747399">
    <property type="component" value="Unassembled WGS sequence"/>
</dbReference>
<evidence type="ECO:0000313" key="2">
    <source>
        <dbReference type="EMBL" id="GIL64840.1"/>
    </source>
</evidence>
<gene>
    <name evidence="2" type="ORF">Vafri_18721</name>
</gene>
<feature type="region of interest" description="Disordered" evidence="1">
    <location>
        <begin position="58"/>
        <end position="82"/>
    </location>
</feature>
<comment type="caution">
    <text evidence="2">The sequence shown here is derived from an EMBL/GenBank/DDBJ whole genome shotgun (WGS) entry which is preliminary data.</text>
</comment>
<evidence type="ECO:0000256" key="1">
    <source>
        <dbReference type="SAM" id="MobiDB-lite"/>
    </source>
</evidence>
<dbReference type="AlphaFoldDB" id="A0A8J4FC34"/>
<accession>A0A8J4FC34</accession>
<sequence>MARKRELPVYALTATSTSALLRNLCPLMGLDPLAVAEVVRAGGGADAYGSDASEAAEQVLSPSSSSDETNEDGGEGLTISGATASGHRRSLELSAADDYADLLATTVRELRYAPLDRSYAQHILGRFMEEMATMPVRTAEGPTRRSVDGAVRPSSLAAVAWACSFVKHRKKFVEASRRDLSALAEACGRCWGQLSGPDLLRVATGFAGLRLAPPSEAWLRGLMDAAGG</sequence>